<dbReference type="EMBL" id="MSIF01000016">
    <property type="protein sequence ID" value="OLF07381.1"/>
    <property type="molecule type" value="Genomic_DNA"/>
</dbReference>
<gene>
    <name evidence="3" type="ORF">BLA60_27850</name>
</gene>
<feature type="region of interest" description="Disordered" evidence="1">
    <location>
        <begin position="112"/>
        <end position="135"/>
    </location>
</feature>
<keyword evidence="2" id="KW-0472">Membrane</keyword>
<dbReference type="RefSeq" id="WP_154814658.1">
    <property type="nucleotide sequence ID" value="NZ_MSIF01000016.1"/>
</dbReference>
<dbReference type="AlphaFoldDB" id="A0A7Z0WIR1"/>
<keyword evidence="2" id="KW-0812">Transmembrane</keyword>
<proteinExistence type="predicted"/>
<name>A0A7Z0WIR1_9PSEU</name>
<reference evidence="3 4" key="1">
    <citation type="submission" date="2016-12" db="EMBL/GenBank/DDBJ databases">
        <title>The draft genome sequence of Actinophytocola xinjiangensis.</title>
        <authorList>
            <person name="Wang W."/>
            <person name="Yuan L."/>
        </authorList>
    </citation>
    <scope>NUCLEOTIDE SEQUENCE [LARGE SCALE GENOMIC DNA]</scope>
    <source>
        <strain evidence="3 4">CGMCC 4.4663</strain>
    </source>
</reference>
<accession>A0A7Z0WIR1</accession>
<comment type="caution">
    <text evidence="3">The sequence shown here is derived from an EMBL/GenBank/DDBJ whole genome shotgun (WGS) entry which is preliminary data.</text>
</comment>
<feature type="transmembrane region" description="Helical" evidence="2">
    <location>
        <begin position="84"/>
        <end position="107"/>
    </location>
</feature>
<dbReference type="Proteomes" id="UP000185696">
    <property type="component" value="Unassembled WGS sequence"/>
</dbReference>
<protein>
    <submittedName>
        <fullName evidence="3">Uncharacterized protein</fullName>
    </submittedName>
</protein>
<feature type="transmembrane region" description="Helical" evidence="2">
    <location>
        <begin position="27"/>
        <end position="48"/>
    </location>
</feature>
<evidence type="ECO:0000256" key="2">
    <source>
        <dbReference type="SAM" id="Phobius"/>
    </source>
</evidence>
<keyword evidence="4" id="KW-1185">Reference proteome</keyword>
<organism evidence="3 4">
    <name type="scientific">Actinophytocola xinjiangensis</name>
    <dbReference type="NCBI Taxonomy" id="485602"/>
    <lineage>
        <taxon>Bacteria</taxon>
        <taxon>Bacillati</taxon>
        <taxon>Actinomycetota</taxon>
        <taxon>Actinomycetes</taxon>
        <taxon>Pseudonocardiales</taxon>
        <taxon>Pseudonocardiaceae</taxon>
    </lineage>
</organism>
<sequence length="135" mass="14357">MTAVRVPRRVAGIGAAFEKPVGDNESVATIASLTVGGLVVVLGVALMCRLDAARRILGGTGTLLTLHYVLALVIALLDDRTSEYAVMQIICLVSWPLATLLVLLPPAGRTMRGARRRQTTTTPHGITPPGHVRPW</sequence>
<evidence type="ECO:0000313" key="4">
    <source>
        <dbReference type="Proteomes" id="UP000185696"/>
    </source>
</evidence>
<keyword evidence="2" id="KW-1133">Transmembrane helix</keyword>
<evidence type="ECO:0000256" key="1">
    <source>
        <dbReference type="SAM" id="MobiDB-lite"/>
    </source>
</evidence>
<feature type="compositionally biased region" description="Low complexity" evidence="1">
    <location>
        <begin position="119"/>
        <end position="135"/>
    </location>
</feature>
<evidence type="ECO:0000313" key="3">
    <source>
        <dbReference type="EMBL" id="OLF07381.1"/>
    </source>
</evidence>
<feature type="transmembrane region" description="Helical" evidence="2">
    <location>
        <begin position="60"/>
        <end position="78"/>
    </location>
</feature>